<accession>A0A381T2G0</accession>
<organism evidence="2">
    <name type="scientific">marine metagenome</name>
    <dbReference type="NCBI Taxonomy" id="408172"/>
    <lineage>
        <taxon>unclassified sequences</taxon>
        <taxon>metagenomes</taxon>
        <taxon>ecological metagenomes</taxon>
    </lineage>
</organism>
<dbReference type="NCBIfam" id="TIGR04183">
    <property type="entry name" value="Por_Secre_tail"/>
    <property type="match status" value="1"/>
</dbReference>
<protein>
    <recommendedName>
        <fullName evidence="1">Secretion system C-terminal sorting domain-containing protein</fullName>
    </recommendedName>
</protein>
<proteinExistence type="predicted"/>
<dbReference type="Gene3D" id="2.60.40.4070">
    <property type="match status" value="1"/>
</dbReference>
<feature type="domain" description="Secretion system C-terminal sorting" evidence="1">
    <location>
        <begin position="109"/>
        <end position="186"/>
    </location>
</feature>
<dbReference type="AlphaFoldDB" id="A0A381T2G0"/>
<dbReference type="InterPro" id="IPR026444">
    <property type="entry name" value="Secre_tail"/>
</dbReference>
<dbReference type="Pfam" id="PF18962">
    <property type="entry name" value="Por_Secre_tail"/>
    <property type="match status" value="1"/>
</dbReference>
<dbReference type="EMBL" id="UINC01003925">
    <property type="protein sequence ID" value="SVA10385.1"/>
    <property type="molecule type" value="Genomic_DNA"/>
</dbReference>
<sequence>MGVGDVGIIGVGKDIHNSYLDQMVDGRILPWVEDVQANDYPVWTDYMAVQRSTYIFNRDGELIHSFDITTYDPNEPDDYTNMVNLILDYLGIKNDTEILPGDFVLYQNYPNPFNPSTTIEFDVYIGIERTMTLQIIDITGRMVETLVSQDLEPGNYKFKFNGSVHPSGLYFIKLSTKGHVEIKKAILVK</sequence>
<evidence type="ECO:0000259" key="1">
    <source>
        <dbReference type="Pfam" id="PF18962"/>
    </source>
</evidence>
<name>A0A381T2G0_9ZZZZ</name>
<evidence type="ECO:0000313" key="2">
    <source>
        <dbReference type="EMBL" id="SVA10385.1"/>
    </source>
</evidence>
<gene>
    <name evidence="2" type="ORF">METZ01_LOCUS63239</name>
</gene>
<reference evidence="2" key="1">
    <citation type="submission" date="2018-05" db="EMBL/GenBank/DDBJ databases">
        <authorList>
            <person name="Lanie J.A."/>
            <person name="Ng W.-L."/>
            <person name="Kazmierczak K.M."/>
            <person name="Andrzejewski T.M."/>
            <person name="Davidsen T.M."/>
            <person name="Wayne K.J."/>
            <person name="Tettelin H."/>
            <person name="Glass J.I."/>
            <person name="Rusch D."/>
            <person name="Podicherti R."/>
            <person name="Tsui H.-C.T."/>
            <person name="Winkler M.E."/>
        </authorList>
    </citation>
    <scope>NUCLEOTIDE SEQUENCE</scope>
</reference>